<evidence type="ECO:0000256" key="6">
    <source>
        <dbReference type="ARBA" id="ARBA00022840"/>
    </source>
</evidence>
<sequence>MDILAHLRNFLFVIFKTKPLQGLQDCEEFVVLECVCCVHALCRRQLLPKATICELLPDLVPLLVHPNKGRNAIELSSVWQRRIKNSYGLITSFCIDTIINIGAVDSQLGHHQNMLLWDLRFAGLEVCSWSHPSDRIIPLRSWALPNGSRCDRALTNCSREAELSIWDLSTRSRTDVLWPSTEAPLTYKTEMVSTAVAPSMIDGSHIIFTGDSEGSLRCWNLRYPNASAYLCGPYRRHLPSGDLNIGDLQQLKSPSRIVYRQMQITDILKQRTELSHTHRMLQHAPEAHWDSITDLASLWPHLLVSAGREGVIKMWKVC</sequence>
<keyword evidence="4" id="KW-0547">Nucleotide-binding</keyword>
<dbReference type="InterPro" id="IPR036322">
    <property type="entry name" value="WD40_repeat_dom_sf"/>
</dbReference>
<dbReference type="InterPro" id="IPR015943">
    <property type="entry name" value="WD40/YVTN_repeat-like_dom_sf"/>
</dbReference>
<dbReference type="GO" id="GO:0005770">
    <property type="term" value="C:late endosome"/>
    <property type="evidence" value="ECO:0007669"/>
    <property type="project" value="TreeGrafter"/>
</dbReference>
<keyword evidence="8" id="KW-1185">Reference proteome</keyword>
<dbReference type="GO" id="GO:0034271">
    <property type="term" value="C:phosphatidylinositol 3-kinase complex, class III, type I"/>
    <property type="evidence" value="ECO:0007669"/>
    <property type="project" value="TreeGrafter"/>
</dbReference>
<dbReference type="AlphaFoldDB" id="A0A914HJH3"/>
<dbReference type="GO" id="GO:0034272">
    <property type="term" value="C:phosphatidylinositol 3-kinase complex, class III, type II"/>
    <property type="evidence" value="ECO:0007669"/>
    <property type="project" value="TreeGrafter"/>
</dbReference>
<dbReference type="GO" id="GO:0000166">
    <property type="term" value="F:nucleotide binding"/>
    <property type="evidence" value="ECO:0007669"/>
    <property type="project" value="UniProtKB-KW"/>
</dbReference>
<dbReference type="EC" id="2.7.11.1" evidence="1"/>
<dbReference type="PANTHER" id="PTHR17583">
    <property type="entry name" value="PHOSPHOINOSITIDE 3-KINASE REGULATORY SUBUNIT 4"/>
    <property type="match status" value="1"/>
</dbReference>
<dbReference type="WBParaSite" id="Gr19_v10_g2040.t1">
    <property type="protein sequence ID" value="Gr19_v10_g2040.t1"/>
    <property type="gene ID" value="Gr19_v10_g2040"/>
</dbReference>
<dbReference type="GO" id="GO:0006623">
    <property type="term" value="P:protein targeting to vacuole"/>
    <property type="evidence" value="ECO:0007669"/>
    <property type="project" value="TreeGrafter"/>
</dbReference>
<dbReference type="InterPro" id="IPR045162">
    <property type="entry name" value="Vps15-like"/>
</dbReference>
<dbReference type="SUPFAM" id="SSF50978">
    <property type="entry name" value="WD40 repeat-like"/>
    <property type="match status" value="1"/>
</dbReference>
<dbReference type="InterPro" id="IPR055231">
    <property type="entry name" value="2AA_helical"/>
</dbReference>
<dbReference type="GO" id="GO:0071561">
    <property type="term" value="C:nucleus-vacuole junction"/>
    <property type="evidence" value="ECO:0007669"/>
    <property type="project" value="TreeGrafter"/>
</dbReference>
<dbReference type="GO" id="GO:0004674">
    <property type="term" value="F:protein serine/threonine kinase activity"/>
    <property type="evidence" value="ECO:0007669"/>
    <property type="project" value="InterPro"/>
</dbReference>
<keyword evidence="5" id="KW-0418">Kinase</keyword>
<keyword evidence="3" id="KW-0677">Repeat</keyword>
<evidence type="ECO:0000256" key="3">
    <source>
        <dbReference type="ARBA" id="ARBA00022737"/>
    </source>
</evidence>
<dbReference type="GO" id="GO:0045324">
    <property type="term" value="P:late endosome to vacuole transport"/>
    <property type="evidence" value="ECO:0007669"/>
    <property type="project" value="InterPro"/>
</dbReference>
<evidence type="ECO:0000256" key="4">
    <source>
        <dbReference type="ARBA" id="ARBA00022741"/>
    </source>
</evidence>
<evidence type="ECO:0000259" key="7">
    <source>
        <dbReference type="Pfam" id="PF22956"/>
    </source>
</evidence>
<evidence type="ECO:0000256" key="2">
    <source>
        <dbReference type="ARBA" id="ARBA00022679"/>
    </source>
</evidence>
<proteinExistence type="predicted"/>
<dbReference type="Pfam" id="PF22956">
    <property type="entry name" value="VPS15-like_hel"/>
    <property type="match status" value="1"/>
</dbReference>
<keyword evidence="6" id="KW-0067">ATP-binding</keyword>
<evidence type="ECO:0000256" key="1">
    <source>
        <dbReference type="ARBA" id="ARBA00012513"/>
    </source>
</evidence>
<accession>A0A914HJH3</accession>
<protein>
    <recommendedName>
        <fullName evidence="1">non-specific serine/threonine protein kinase</fullName>
        <ecNumber evidence="1">2.7.11.1</ecNumber>
    </recommendedName>
</protein>
<evidence type="ECO:0000313" key="8">
    <source>
        <dbReference type="Proteomes" id="UP000887572"/>
    </source>
</evidence>
<organism evidence="8 9">
    <name type="scientific">Globodera rostochiensis</name>
    <name type="common">Golden nematode worm</name>
    <name type="synonym">Heterodera rostochiensis</name>
    <dbReference type="NCBI Taxonomy" id="31243"/>
    <lineage>
        <taxon>Eukaryota</taxon>
        <taxon>Metazoa</taxon>
        <taxon>Ecdysozoa</taxon>
        <taxon>Nematoda</taxon>
        <taxon>Chromadorea</taxon>
        <taxon>Rhabditida</taxon>
        <taxon>Tylenchina</taxon>
        <taxon>Tylenchomorpha</taxon>
        <taxon>Tylenchoidea</taxon>
        <taxon>Heteroderidae</taxon>
        <taxon>Heteroderinae</taxon>
        <taxon>Globodera</taxon>
    </lineage>
</organism>
<feature type="domain" description="Phosphatase 2A Regulatory Subunit A helical" evidence="7">
    <location>
        <begin position="21"/>
        <end position="68"/>
    </location>
</feature>
<dbReference type="Proteomes" id="UP000887572">
    <property type="component" value="Unplaced"/>
</dbReference>
<reference evidence="9" key="1">
    <citation type="submission" date="2022-11" db="UniProtKB">
        <authorList>
            <consortium name="WormBaseParasite"/>
        </authorList>
    </citation>
    <scope>IDENTIFICATION</scope>
</reference>
<evidence type="ECO:0000256" key="5">
    <source>
        <dbReference type="ARBA" id="ARBA00022777"/>
    </source>
</evidence>
<dbReference type="PANTHER" id="PTHR17583:SF0">
    <property type="entry name" value="PHOSPHOINOSITIDE 3-KINASE REGULATORY SUBUNIT 4"/>
    <property type="match status" value="1"/>
</dbReference>
<dbReference type="GO" id="GO:0016236">
    <property type="term" value="P:macroautophagy"/>
    <property type="evidence" value="ECO:0007669"/>
    <property type="project" value="InterPro"/>
</dbReference>
<dbReference type="Gene3D" id="2.130.10.10">
    <property type="entry name" value="YVTN repeat-like/Quinoprotein amine dehydrogenase"/>
    <property type="match status" value="1"/>
</dbReference>
<name>A0A914HJH3_GLORO</name>
<keyword evidence="2" id="KW-0808">Transferase</keyword>
<evidence type="ECO:0000313" key="9">
    <source>
        <dbReference type="WBParaSite" id="Gr19_v10_g2040.t1"/>
    </source>
</evidence>